<accession>A0A6J6AZ20</accession>
<evidence type="ECO:0000259" key="1">
    <source>
        <dbReference type="Pfam" id="PF12680"/>
    </source>
</evidence>
<organism evidence="2">
    <name type="scientific">freshwater metagenome</name>
    <dbReference type="NCBI Taxonomy" id="449393"/>
    <lineage>
        <taxon>unclassified sequences</taxon>
        <taxon>metagenomes</taxon>
        <taxon>ecological metagenomes</taxon>
    </lineage>
</organism>
<evidence type="ECO:0000313" key="2">
    <source>
        <dbReference type="EMBL" id="CAB4531607.1"/>
    </source>
</evidence>
<dbReference type="Pfam" id="PF12680">
    <property type="entry name" value="SnoaL_2"/>
    <property type="match status" value="1"/>
</dbReference>
<protein>
    <submittedName>
        <fullName evidence="2">Unannotated protein</fullName>
    </submittedName>
</protein>
<dbReference type="InterPro" id="IPR032710">
    <property type="entry name" value="NTF2-like_dom_sf"/>
</dbReference>
<dbReference type="SUPFAM" id="SSF54427">
    <property type="entry name" value="NTF2-like"/>
    <property type="match status" value="1"/>
</dbReference>
<dbReference type="InterPro" id="IPR037401">
    <property type="entry name" value="SnoaL-like"/>
</dbReference>
<reference evidence="2" key="1">
    <citation type="submission" date="2020-05" db="EMBL/GenBank/DDBJ databases">
        <authorList>
            <person name="Chiriac C."/>
            <person name="Salcher M."/>
            <person name="Ghai R."/>
            <person name="Kavagutti S V."/>
        </authorList>
    </citation>
    <scope>NUCLEOTIDE SEQUENCE</scope>
</reference>
<proteinExistence type="predicted"/>
<dbReference type="Gene3D" id="3.10.450.50">
    <property type="match status" value="1"/>
</dbReference>
<gene>
    <name evidence="2" type="ORF">UFOPK1358_00396</name>
</gene>
<sequence length="131" mass="13899">MSTNELTTDQMKATVVAYAAAHSAGDIDAIAAIFAEDAVVADPVDQPAHVGRAAVREFFAGTHEFADSLELIVTGPIRAVGHFAAVPLRAVTSMGEAKFAIDIIDVFTFNEDGLVTEMKAYWTATDITPID</sequence>
<name>A0A6J6AZ20_9ZZZZ</name>
<dbReference type="EMBL" id="CAEZSF010000022">
    <property type="protein sequence ID" value="CAB4531607.1"/>
    <property type="molecule type" value="Genomic_DNA"/>
</dbReference>
<dbReference type="AlphaFoldDB" id="A0A6J6AZ20"/>
<feature type="domain" description="SnoaL-like" evidence="1">
    <location>
        <begin position="15"/>
        <end position="118"/>
    </location>
</feature>